<gene>
    <name evidence="1" type="ORF">LCGC14_3114430</name>
</gene>
<dbReference type="AlphaFoldDB" id="A0A0F8YBJ4"/>
<accession>A0A0F8YBJ4</accession>
<comment type="caution">
    <text evidence="1">The sequence shown here is derived from an EMBL/GenBank/DDBJ whole genome shotgun (WGS) entry which is preliminary data.</text>
</comment>
<sequence length="111" mass="12962">MRYHPLNGEVLDVEMLRGVPKFVQSGRRRRGRKGVGLRYEAKVHAHLLEEFAGYIPSPWFRYTTTDSPRRVNYAQPDGLIVDVERGKITICEMKYSHCAEAYYQLVDKYLP</sequence>
<evidence type="ECO:0000313" key="1">
    <source>
        <dbReference type="EMBL" id="KKK51489.1"/>
    </source>
</evidence>
<name>A0A0F8YBJ4_9ZZZZ</name>
<organism evidence="1">
    <name type="scientific">marine sediment metagenome</name>
    <dbReference type="NCBI Taxonomy" id="412755"/>
    <lineage>
        <taxon>unclassified sequences</taxon>
        <taxon>metagenomes</taxon>
        <taxon>ecological metagenomes</taxon>
    </lineage>
</organism>
<feature type="non-terminal residue" evidence="1">
    <location>
        <position position="111"/>
    </location>
</feature>
<evidence type="ECO:0008006" key="2">
    <source>
        <dbReference type="Google" id="ProtNLM"/>
    </source>
</evidence>
<protein>
    <recommendedName>
        <fullName evidence="2">YqaJ viral recombinase domain-containing protein</fullName>
    </recommendedName>
</protein>
<proteinExistence type="predicted"/>
<reference evidence="1" key="1">
    <citation type="journal article" date="2015" name="Nature">
        <title>Complex archaea that bridge the gap between prokaryotes and eukaryotes.</title>
        <authorList>
            <person name="Spang A."/>
            <person name="Saw J.H."/>
            <person name="Jorgensen S.L."/>
            <person name="Zaremba-Niedzwiedzka K."/>
            <person name="Martijn J."/>
            <person name="Lind A.E."/>
            <person name="van Eijk R."/>
            <person name="Schleper C."/>
            <person name="Guy L."/>
            <person name="Ettema T.J."/>
        </authorList>
    </citation>
    <scope>NUCLEOTIDE SEQUENCE</scope>
</reference>
<dbReference type="EMBL" id="LAZR01067485">
    <property type="protein sequence ID" value="KKK51489.1"/>
    <property type="molecule type" value="Genomic_DNA"/>
</dbReference>